<keyword evidence="2" id="KW-1185">Reference proteome</keyword>
<proteinExistence type="predicted"/>
<dbReference type="EMBL" id="JBBNAE010000004">
    <property type="protein sequence ID" value="KAK9130951.1"/>
    <property type="molecule type" value="Genomic_DNA"/>
</dbReference>
<name>A0AAP0JD88_9MAGN</name>
<reference evidence="1 2" key="1">
    <citation type="submission" date="2024-01" db="EMBL/GenBank/DDBJ databases">
        <title>Genome assemblies of Stephania.</title>
        <authorList>
            <person name="Yang L."/>
        </authorList>
    </citation>
    <scope>NUCLEOTIDE SEQUENCE [LARGE SCALE GENOMIC DNA]</scope>
    <source>
        <strain evidence="1">QJT</strain>
        <tissue evidence="1">Leaf</tissue>
    </source>
</reference>
<evidence type="ECO:0000313" key="2">
    <source>
        <dbReference type="Proteomes" id="UP001417504"/>
    </source>
</evidence>
<gene>
    <name evidence="1" type="ORF">Sjap_011438</name>
</gene>
<comment type="caution">
    <text evidence="1">The sequence shown here is derived from an EMBL/GenBank/DDBJ whole genome shotgun (WGS) entry which is preliminary data.</text>
</comment>
<sequence length="187" mass="21831">MEEHQHDHLMDCQRNQIVEDAIDNAIEKNDLKLIMQLVNSLSPSLIQNQIDELEKVVQASMKAMEQQIENLKALVESPREATTSTSNRIEELKIMVQTMTTSMESMVRNMVKDMLKEFEVVHHSNICQNYSLLNIHIGRLEQLIYSQRSKLWQEVPQMIVQFTKGNEARWGLLQLMQWLKSMNVGQH</sequence>
<dbReference type="Proteomes" id="UP001417504">
    <property type="component" value="Unassembled WGS sequence"/>
</dbReference>
<dbReference type="AlphaFoldDB" id="A0AAP0JD88"/>
<accession>A0AAP0JD88</accession>
<protein>
    <submittedName>
        <fullName evidence="1">Uncharacterized protein</fullName>
    </submittedName>
</protein>
<evidence type="ECO:0000313" key="1">
    <source>
        <dbReference type="EMBL" id="KAK9130951.1"/>
    </source>
</evidence>
<organism evidence="1 2">
    <name type="scientific">Stephania japonica</name>
    <dbReference type="NCBI Taxonomy" id="461633"/>
    <lineage>
        <taxon>Eukaryota</taxon>
        <taxon>Viridiplantae</taxon>
        <taxon>Streptophyta</taxon>
        <taxon>Embryophyta</taxon>
        <taxon>Tracheophyta</taxon>
        <taxon>Spermatophyta</taxon>
        <taxon>Magnoliopsida</taxon>
        <taxon>Ranunculales</taxon>
        <taxon>Menispermaceae</taxon>
        <taxon>Menispermoideae</taxon>
        <taxon>Cissampelideae</taxon>
        <taxon>Stephania</taxon>
    </lineage>
</organism>